<accession>A0A4Q1K8S9</accession>
<reference evidence="2" key="1">
    <citation type="submission" date="2019-01" db="EMBL/GenBank/DDBJ databases">
        <title>Cytophagaceae bacterium strain CAR-16.</title>
        <authorList>
            <person name="Chen W.-M."/>
        </authorList>
    </citation>
    <scope>NUCLEOTIDE SEQUENCE [LARGE SCALE GENOMIC DNA]</scope>
    <source>
        <strain evidence="2">WWJ-16</strain>
    </source>
</reference>
<sequence>MLRHLIIVLFLFPFSIWSQELTLTVEKLDERPLTADQYWGFDGLGNYFYSTNTIVYKDNGTSKIQYQNLPLGPIKSVDLTNPLRPVVFYEQFNTVVILDNYLNEIQTINFSNTTPPLVVNAVGMSNQNRLWVYDSLQQQIGLFSLTTNTFTPIGNPMQGIWLYAQFSFNSLQWIDAQNHWKSASIYGQIADYGVVPSGLVQFIEEKNFFYIEADHLYYKSFETNKTYKVEIVEKSIKKIYCKEQILSIFTDKGITNYKITLP</sequence>
<name>A0A4Q1K8S9_9FLAO</name>
<comment type="caution">
    <text evidence="1">The sequence shown here is derived from an EMBL/GenBank/DDBJ whole genome shotgun (WGS) entry which is preliminary data.</text>
</comment>
<dbReference type="AlphaFoldDB" id="A0A4Q1K8S9"/>
<proteinExistence type="predicted"/>
<evidence type="ECO:0000313" key="1">
    <source>
        <dbReference type="EMBL" id="RXR22238.1"/>
    </source>
</evidence>
<evidence type="ECO:0000313" key="2">
    <source>
        <dbReference type="Proteomes" id="UP000289857"/>
    </source>
</evidence>
<dbReference type="Proteomes" id="UP000289857">
    <property type="component" value="Unassembled WGS sequence"/>
</dbReference>
<dbReference type="RefSeq" id="WP_129461696.1">
    <property type="nucleotide sequence ID" value="NZ_SBKN01000005.1"/>
</dbReference>
<organism evidence="1 2">
    <name type="scientific">Flavobacterium stagni</name>
    <dbReference type="NCBI Taxonomy" id="2506421"/>
    <lineage>
        <taxon>Bacteria</taxon>
        <taxon>Pseudomonadati</taxon>
        <taxon>Bacteroidota</taxon>
        <taxon>Flavobacteriia</taxon>
        <taxon>Flavobacteriales</taxon>
        <taxon>Flavobacteriaceae</taxon>
        <taxon>Flavobacterium</taxon>
    </lineage>
</organism>
<keyword evidence="2" id="KW-1185">Reference proteome</keyword>
<dbReference type="EMBL" id="SBKN01000005">
    <property type="protein sequence ID" value="RXR22238.1"/>
    <property type="molecule type" value="Genomic_DNA"/>
</dbReference>
<gene>
    <name evidence="1" type="ORF">EQG61_09575</name>
</gene>
<protein>
    <submittedName>
        <fullName evidence="1">Uncharacterized protein</fullName>
    </submittedName>
</protein>
<dbReference type="OrthoDB" id="1143207at2"/>